<gene>
    <name evidence="1" type="ORF">GS617_17180</name>
</gene>
<protein>
    <submittedName>
        <fullName evidence="1">Uncharacterized protein</fullName>
    </submittedName>
</protein>
<reference evidence="1 2" key="1">
    <citation type="submission" date="2019-12" db="EMBL/GenBank/DDBJ databases">
        <title>Ruegeria JWLKs population differentiation of coral mucus and skeleton niches.</title>
        <authorList>
            <person name="Luo D."/>
        </authorList>
    </citation>
    <scope>NUCLEOTIDE SEQUENCE [LARGE SCALE GENOMIC DNA]</scope>
    <source>
        <strain evidence="1 2">HKCCD6238</strain>
    </source>
</reference>
<proteinExistence type="predicted"/>
<evidence type="ECO:0000313" key="2">
    <source>
        <dbReference type="Proteomes" id="UP000599383"/>
    </source>
</evidence>
<comment type="caution">
    <text evidence="1">The sequence shown here is derived from an EMBL/GenBank/DDBJ whole genome shotgun (WGS) entry which is preliminary data.</text>
</comment>
<dbReference type="EMBL" id="WVQY01000007">
    <property type="protein sequence ID" value="NOD32006.1"/>
    <property type="molecule type" value="Genomic_DNA"/>
</dbReference>
<keyword evidence="2" id="KW-1185">Reference proteome</keyword>
<accession>A0ABX1WFJ7</accession>
<dbReference type="RefSeq" id="WP_171364239.1">
    <property type="nucleotide sequence ID" value="NZ_WVQY01000007.1"/>
</dbReference>
<organism evidence="1 2">
    <name type="scientific">Ruegeria atlantica</name>
    <dbReference type="NCBI Taxonomy" id="81569"/>
    <lineage>
        <taxon>Bacteria</taxon>
        <taxon>Pseudomonadati</taxon>
        <taxon>Pseudomonadota</taxon>
        <taxon>Alphaproteobacteria</taxon>
        <taxon>Rhodobacterales</taxon>
        <taxon>Roseobacteraceae</taxon>
        <taxon>Ruegeria</taxon>
    </lineage>
</organism>
<evidence type="ECO:0000313" key="1">
    <source>
        <dbReference type="EMBL" id="NOD32006.1"/>
    </source>
</evidence>
<name>A0ABX1WFJ7_9RHOB</name>
<dbReference type="Proteomes" id="UP000599383">
    <property type="component" value="Unassembled WGS sequence"/>
</dbReference>
<sequence>MGENKRLAHYFEYETNWSELRQLPDEHLAVMSILQYAASETNALRKIYLCQDHEATGKKALDSAINIHRFMVLRIWSARLFEVIQFLEDGKRKNFSGDELLLELTQRSLEQLEQISVGDGYETARDIRNEATNHYSYTAAKKNLQHVTSSMDCNMYLADKNGNEFFPMGEAVMFHARLNRRWANNDTAGRNERFLNWLNWNLNANQWLSLTHAQFAKELVFSKFPRNGARKKTYWVSDRYSAERKDSFTPIYFQDETP</sequence>